<dbReference type="InterPro" id="IPR003008">
    <property type="entry name" value="Tubulin_FtsZ_GTPase"/>
</dbReference>
<dbReference type="InterPro" id="IPR024757">
    <property type="entry name" value="FtsZ_C"/>
</dbReference>
<evidence type="ECO:0000256" key="9">
    <source>
        <dbReference type="NCBIfam" id="TIGR00065"/>
    </source>
</evidence>
<dbReference type="InterPro" id="IPR008280">
    <property type="entry name" value="Tub_FtsZ_C"/>
</dbReference>
<dbReference type="GO" id="GO:0003924">
    <property type="term" value="F:GTPase activity"/>
    <property type="evidence" value="ECO:0007669"/>
    <property type="project" value="UniProtKB-UniRule"/>
</dbReference>
<evidence type="ECO:0000256" key="3">
    <source>
        <dbReference type="ARBA" id="ARBA00022618"/>
    </source>
</evidence>
<name>A0A1H6Q935_9GAMM</name>
<accession>A0A1H6Q935</accession>
<reference evidence="15" key="1">
    <citation type="submission" date="2016-10" db="EMBL/GenBank/DDBJ databases">
        <authorList>
            <person name="Varghese N."/>
            <person name="Submissions S."/>
        </authorList>
    </citation>
    <scope>NUCLEOTIDE SEQUENCE [LARGE SCALE GENOMIC DNA]</scope>
    <source>
        <strain evidence="15">DSM 7165</strain>
    </source>
</reference>
<dbReference type="AlphaFoldDB" id="A0A1H6Q935"/>
<keyword evidence="2 8" id="KW-0963">Cytoplasm</keyword>
<dbReference type="HAMAP" id="MF_00909">
    <property type="entry name" value="FtsZ"/>
    <property type="match status" value="1"/>
</dbReference>
<dbReference type="PANTHER" id="PTHR30314:SF3">
    <property type="entry name" value="MITOCHONDRIAL DIVISION PROTEIN FSZA"/>
    <property type="match status" value="1"/>
</dbReference>
<dbReference type="RefSeq" id="WP_093308180.1">
    <property type="nucleotide sequence ID" value="NZ_FNYH01000001.1"/>
</dbReference>
<dbReference type="NCBIfam" id="TIGR00065">
    <property type="entry name" value="ftsZ"/>
    <property type="match status" value="1"/>
</dbReference>
<dbReference type="STRING" id="64971.SAMN05421831_101305"/>
<evidence type="ECO:0000256" key="6">
    <source>
        <dbReference type="ARBA" id="ARBA00023210"/>
    </source>
</evidence>
<evidence type="ECO:0000256" key="5">
    <source>
        <dbReference type="ARBA" id="ARBA00023134"/>
    </source>
</evidence>
<evidence type="ECO:0000256" key="1">
    <source>
        <dbReference type="ARBA" id="ARBA00009690"/>
    </source>
</evidence>
<dbReference type="Proteomes" id="UP000242999">
    <property type="component" value="Unassembled WGS sequence"/>
</dbReference>
<dbReference type="EMBL" id="FNYH01000001">
    <property type="protein sequence ID" value="SEI40278.1"/>
    <property type="molecule type" value="Genomic_DNA"/>
</dbReference>
<dbReference type="PROSITE" id="PS01135">
    <property type="entry name" value="FTSZ_2"/>
    <property type="match status" value="1"/>
</dbReference>
<dbReference type="InterPro" id="IPR037103">
    <property type="entry name" value="Tubulin/FtsZ-like_C"/>
</dbReference>
<feature type="binding site" evidence="8">
    <location>
        <begin position="109"/>
        <end position="111"/>
    </location>
    <ligand>
        <name>GTP</name>
        <dbReference type="ChEBI" id="CHEBI:37565"/>
    </ligand>
</feature>
<comment type="subcellular location">
    <subcellularLocation>
        <location evidence="8">Cytoplasm</location>
    </subcellularLocation>
    <text evidence="8">Assembles at midcell at the inner surface of the cytoplasmic membrane.</text>
</comment>
<evidence type="ECO:0000313" key="15">
    <source>
        <dbReference type="Proteomes" id="UP000242999"/>
    </source>
</evidence>
<evidence type="ECO:0000259" key="13">
    <source>
        <dbReference type="SMART" id="SM00865"/>
    </source>
</evidence>
<feature type="compositionally biased region" description="Basic and acidic residues" evidence="11">
    <location>
        <begin position="403"/>
        <end position="413"/>
    </location>
</feature>
<keyword evidence="15" id="KW-1185">Reference proteome</keyword>
<proteinExistence type="inferred from homology"/>
<dbReference type="OrthoDB" id="9813375at2"/>
<evidence type="ECO:0000256" key="4">
    <source>
        <dbReference type="ARBA" id="ARBA00022741"/>
    </source>
</evidence>
<dbReference type="InterPro" id="IPR018316">
    <property type="entry name" value="Tubulin/FtsZ_2-layer-sand-dom"/>
</dbReference>
<evidence type="ECO:0000256" key="2">
    <source>
        <dbReference type="ARBA" id="ARBA00022490"/>
    </source>
</evidence>
<protein>
    <recommendedName>
        <fullName evidence="8 9">Cell division protein FtsZ</fullName>
    </recommendedName>
</protein>
<evidence type="ECO:0000259" key="12">
    <source>
        <dbReference type="SMART" id="SM00864"/>
    </source>
</evidence>
<dbReference type="GO" id="GO:0051258">
    <property type="term" value="P:protein polymerization"/>
    <property type="evidence" value="ECO:0007669"/>
    <property type="project" value="UniProtKB-UniRule"/>
</dbReference>
<dbReference type="SMART" id="SM00864">
    <property type="entry name" value="Tubulin"/>
    <property type="match status" value="1"/>
</dbReference>
<feature type="binding site" evidence="8">
    <location>
        <begin position="22"/>
        <end position="26"/>
    </location>
    <ligand>
        <name>GTP</name>
        <dbReference type="ChEBI" id="CHEBI:37565"/>
    </ligand>
</feature>
<keyword evidence="3 8" id="KW-0132">Cell division</keyword>
<keyword evidence="7 8" id="KW-0131">Cell cycle</keyword>
<gene>
    <name evidence="8" type="primary">ftsZ</name>
    <name evidence="14" type="ORF">SAMN05421831_101305</name>
</gene>
<dbReference type="CDD" id="cd02201">
    <property type="entry name" value="FtsZ_type1"/>
    <property type="match status" value="1"/>
</dbReference>
<dbReference type="Pfam" id="PF12327">
    <property type="entry name" value="FtsZ_C"/>
    <property type="match status" value="1"/>
</dbReference>
<dbReference type="GO" id="GO:0043093">
    <property type="term" value="P:FtsZ-dependent cytokinesis"/>
    <property type="evidence" value="ECO:0007669"/>
    <property type="project" value="UniProtKB-UniRule"/>
</dbReference>
<dbReference type="Gene3D" id="3.30.1330.20">
    <property type="entry name" value="Tubulin/FtsZ, C-terminal domain"/>
    <property type="match status" value="1"/>
</dbReference>
<dbReference type="PANTHER" id="PTHR30314">
    <property type="entry name" value="CELL DIVISION PROTEIN FTSZ-RELATED"/>
    <property type="match status" value="1"/>
</dbReference>
<dbReference type="InterPro" id="IPR000158">
    <property type="entry name" value="Cell_div_FtsZ"/>
</dbReference>
<sequence>MFELVENAPSTPAVIKVIGVGGGGGNAVNHMVANHIEGVEFICANTDAQALKNVAAKSVLQLGSEITKGLGAGANPEIGRQAAIEDRELIAEALSGADMVFITAGMGGGTGTGGAPVVAEVAKEMGILTVAVVTKPFSFEGRRRMTLADEGIRQLSQHVDSLITIPNEKLLAVLGKNFRLLDAFGAANDVLLGAVQGIAELITNPGMINVDFADVKTVMSEMGLAMMGSGHGSGEHRAREAAEQAIRSPLLEDVDLRGARGILVNITAGDDMTLGEFYEVGNTIQEFASENATIIIGTSLDNSMDDELRVTVVATGLEPQDIGQKPDPKAQQTNAQASTQAQATHQTPPLAARQGHPAPDKGRMPPPAHSTGQSNTAPQAPMGRPERPMPPPRPAAPAHQRHEHPNHTPERGKTKISPSSRDDMDYLDIPAFLRRQAD</sequence>
<evidence type="ECO:0000313" key="14">
    <source>
        <dbReference type="EMBL" id="SEI40278.1"/>
    </source>
</evidence>
<evidence type="ECO:0000256" key="7">
    <source>
        <dbReference type="ARBA" id="ARBA00023306"/>
    </source>
</evidence>
<feature type="binding site" evidence="8">
    <location>
        <position position="144"/>
    </location>
    <ligand>
        <name>GTP</name>
        <dbReference type="ChEBI" id="CHEBI:37565"/>
    </ligand>
</feature>
<evidence type="ECO:0000256" key="8">
    <source>
        <dbReference type="HAMAP-Rule" id="MF_00909"/>
    </source>
</evidence>
<organism evidence="14 15">
    <name type="scientific">Allopseudospirillum japonicum</name>
    <dbReference type="NCBI Taxonomy" id="64971"/>
    <lineage>
        <taxon>Bacteria</taxon>
        <taxon>Pseudomonadati</taxon>
        <taxon>Pseudomonadota</taxon>
        <taxon>Gammaproteobacteria</taxon>
        <taxon>Oceanospirillales</taxon>
        <taxon>Oceanospirillaceae</taxon>
        <taxon>Allopseudospirillum</taxon>
    </lineage>
</organism>
<feature type="domain" description="Tubulin/FtsZ 2-layer sandwich" evidence="13">
    <location>
        <begin position="208"/>
        <end position="326"/>
    </location>
</feature>
<evidence type="ECO:0000256" key="11">
    <source>
        <dbReference type="SAM" id="MobiDB-lite"/>
    </source>
</evidence>
<dbReference type="InterPro" id="IPR045061">
    <property type="entry name" value="FtsZ/CetZ"/>
</dbReference>
<feature type="region of interest" description="Disordered" evidence="11">
    <location>
        <begin position="319"/>
        <end position="438"/>
    </location>
</feature>
<keyword evidence="6 8" id="KW-0717">Septation</keyword>
<feature type="domain" description="Tubulin/FtsZ GTPase" evidence="12">
    <location>
        <begin position="14"/>
        <end position="206"/>
    </location>
</feature>
<feature type="binding site" evidence="8">
    <location>
        <position position="140"/>
    </location>
    <ligand>
        <name>GTP</name>
        <dbReference type="ChEBI" id="CHEBI:37565"/>
    </ligand>
</feature>
<evidence type="ECO:0000256" key="10">
    <source>
        <dbReference type="RuleBase" id="RU000631"/>
    </source>
</evidence>
<dbReference type="PROSITE" id="PS01134">
    <property type="entry name" value="FTSZ_1"/>
    <property type="match status" value="1"/>
</dbReference>
<dbReference type="Pfam" id="PF00091">
    <property type="entry name" value="Tubulin"/>
    <property type="match status" value="1"/>
</dbReference>
<dbReference type="InterPro" id="IPR020805">
    <property type="entry name" value="Cell_div_FtsZ_CS"/>
</dbReference>
<feature type="compositionally biased region" description="Low complexity" evidence="11">
    <location>
        <begin position="330"/>
        <end position="352"/>
    </location>
</feature>
<dbReference type="GO" id="GO:0005737">
    <property type="term" value="C:cytoplasm"/>
    <property type="evidence" value="ECO:0007669"/>
    <property type="project" value="UniProtKB-SubCell"/>
</dbReference>
<dbReference type="InterPro" id="IPR036525">
    <property type="entry name" value="Tubulin/FtsZ_GTPase_sf"/>
</dbReference>
<dbReference type="GO" id="GO:0005525">
    <property type="term" value="F:GTP binding"/>
    <property type="evidence" value="ECO:0007669"/>
    <property type="project" value="UniProtKB-UniRule"/>
</dbReference>
<comment type="subunit">
    <text evidence="8">Homodimer. Polymerizes to form a dynamic ring structure in a strictly GTP-dependent manner. Interacts directly with several other division proteins.</text>
</comment>
<comment type="similarity">
    <text evidence="1 8 10">Belongs to the FtsZ family.</text>
</comment>
<feature type="binding site" evidence="8">
    <location>
        <position position="188"/>
    </location>
    <ligand>
        <name>GTP</name>
        <dbReference type="ChEBI" id="CHEBI:37565"/>
    </ligand>
</feature>
<keyword evidence="4 8" id="KW-0547">Nucleotide-binding</keyword>
<dbReference type="SMART" id="SM00865">
    <property type="entry name" value="Tubulin_C"/>
    <property type="match status" value="1"/>
</dbReference>
<dbReference type="SUPFAM" id="SSF55307">
    <property type="entry name" value="Tubulin C-terminal domain-like"/>
    <property type="match status" value="1"/>
</dbReference>
<dbReference type="GO" id="GO:0032153">
    <property type="term" value="C:cell division site"/>
    <property type="evidence" value="ECO:0007669"/>
    <property type="project" value="UniProtKB-UniRule"/>
</dbReference>
<keyword evidence="5 8" id="KW-0342">GTP-binding</keyword>
<dbReference type="GO" id="GO:0000917">
    <property type="term" value="P:division septum assembly"/>
    <property type="evidence" value="ECO:0007669"/>
    <property type="project" value="UniProtKB-KW"/>
</dbReference>
<dbReference type="SUPFAM" id="SSF52490">
    <property type="entry name" value="Tubulin nucleotide-binding domain-like"/>
    <property type="match status" value="1"/>
</dbReference>
<comment type="function">
    <text evidence="8 10">Essential cell division protein that forms a contractile ring structure (Z ring) at the future cell division site. The regulation of the ring assembly controls the timing and the location of cell division. One of the functions of the FtsZ ring is to recruit other cell division proteins to the septum to produce a new cell wall between the dividing cells. Binds GTP and shows GTPase activity.</text>
</comment>
<dbReference type="FunFam" id="3.40.50.1440:FF:000023">
    <property type="entry name" value="Cell division protein FtsZ"/>
    <property type="match status" value="1"/>
</dbReference>
<dbReference type="Gene3D" id="3.40.50.1440">
    <property type="entry name" value="Tubulin/FtsZ, GTPase domain"/>
    <property type="match status" value="1"/>
</dbReference>
<dbReference type="PRINTS" id="PR00423">
    <property type="entry name" value="CELLDVISFTSZ"/>
</dbReference>